<organism evidence="2 3">
    <name type="scientific">Terribacillus saccharophilus</name>
    <dbReference type="NCBI Taxonomy" id="361277"/>
    <lineage>
        <taxon>Bacteria</taxon>
        <taxon>Bacillati</taxon>
        <taxon>Bacillota</taxon>
        <taxon>Bacilli</taxon>
        <taxon>Bacillales</taxon>
        <taxon>Bacillaceae</taxon>
        <taxon>Terribacillus</taxon>
    </lineage>
</organism>
<dbReference type="SUPFAM" id="SSF52833">
    <property type="entry name" value="Thioredoxin-like"/>
    <property type="match status" value="1"/>
</dbReference>
<feature type="domain" description="Thioredoxin" evidence="1">
    <location>
        <begin position="1"/>
        <end position="114"/>
    </location>
</feature>
<dbReference type="InterPro" id="IPR013766">
    <property type="entry name" value="Thioredoxin_domain"/>
</dbReference>
<dbReference type="InterPro" id="IPR036249">
    <property type="entry name" value="Thioredoxin-like_sf"/>
</dbReference>
<name>A0A075LJB0_9BACI</name>
<reference evidence="2 3" key="1">
    <citation type="submission" date="2014-07" db="EMBL/GenBank/DDBJ databases">
        <title>Complete genome sequence of a moderately halophilic bacterium Terribacillus aidingensis MP602, isolated from Cryptomeria fortunei in Tianmu mountain in China.</title>
        <authorList>
            <person name="Wang Y."/>
            <person name="Lu P."/>
            <person name="Zhang L."/>
        </authorList>
    </citation>
    <scope>NUCLEOTIDE SEQUENCE [LARGE SCALE GENOMIC DNA]</scope>
    <source>
        <strain evidence="2 3">MP602</strain>
    </source>
</reference>
<dbReference type="EMBL" id="CP008876">
    <property type="protein sequence ID" value="AIF66196.1"/>
    <property type="molecule type" value="Genomic_DNA"/>
</dbReference>
<sequence>MEETTKKQVGRMKLHSIDEVEGFISSNRLAVLFISSPGCSVCQALLPRIEDMLQRQPEVELGYADASEVQEVTGKFLAFGAPTILVFAEGKEQIREGRFIRMEEFEDRLERLISMTKY</sequence>
<dbReference type="KEGG" id="tap:GZ22_05890"/>
<evidence type="ECO:0000313" key="2">
    <source>
        <dbReference type="EMBL" id="AIF66196.1"/>
    </source>
</evidence>
<gene>
    <name evidence="2" type="ORF">GZ22_05890</name>
</gene>
<dbReference type="AlphaFoldDB" id="A0A075LJB0"/>
<dbReference type="CDD" id="cd02947">
    <property type="entry name" value="TRX_family"/>
    <property type="match status" value="1"/>
</dbReference>
<dbReference type="HOGENOM" id="CLU_090389_16_1_9"/>
<evidence type="ECO:0000259" key="1">
    <source>
        <dbReference type="PROSITE" id="PS51352"/>
    </source>
</evidence>
<evidence type="ECO:0000313" key="3">
    <source>
        <dbReference type="Proteomes" id="UP000027980"/>
    </source>
</evidence>
<dbReference type="PROSITE" id="PS51352">
    <property type="entry name" value="THIOREDOXIN_2"/>
    <property type="match status" value="1"/>
</dbReference>
<dbReference type="Pfam" id="PF00085">
    <property type="entry name" value="Thioredoxin"/>
    <property type="match status" value="1"/>
</dbReference>
<proteinExistence type="predicted"/>
<dbReference type="Gene3D" id="3.40.30.10">
    <property type="entry name" value="Glutaredoxin"/>
    <property type="match status" value="1"/>
</dbReference>
<protein>
    <recommendedName>
        <fullName evidence="1">Thioredoxin domain-containing protein</fullName>
    </recommendedName>
</protein>
<accession>A0A075LJB0</accession>
<dbReference type="Proteomes" id="UP000027980">
    <property type="component" value="Chromosome"/>
</dbReference>